<protein>
    <submittedName>
        <fullName evidence="2">Uncharacterized protein</fullName>
    </submittedName>
</protein>
<name>A0AAW2IGJ0_9NEOP</name>
<feature type="compositionally biased region" description="Basic and acidic residues" evidence="1">
    <location>
        <begin position="12"/>
        <end position="24"/>
    </location>
</feature>
<dbReference type="EMBL" id="JARGDH010000001">
    <property type="protein sequence ID" value="KAL0281319.1"/>
    <property type="molecule type" value="Genomic_DNA"/>
</dbReference>
<sequence>MLRVWRMGGENKTGRGEGVRRSSGLDEEAEPHNWMPYVQMGLRMALYRSNFWGRGREEWRPRSQYSWRSTVWQWARLVWIWVFQVERWAGLTAKGKSHVDGFGVVCPNTPFGEPELEAIKMPL</sequence>
<organism evidence="2">
    <name type="scientific">Menopon gallinae</name>
    <name type="common">poultry shaft louse</name>
    <dbReference type="NCBI Taxonomy" id="328185"/>
    <lineage>
        <taxon>Eukaryota</taxon>
        <taxon>Metazoa</taxon>
        <taxon>Ecdysozoa</taxon>
        <taxon>Arthropoda</taxon>
        <taxon>Hexapoda</taxon>
        <taxon>Insecta</taxon>
        <taxon>Pterygota</taxon>
        <taxon>Neoptera</taxon>
        <taxon>Paraneoptera</taxon>
        <taxon>Psocodea</taxon>
        <taxon>Troctomorpha</taxon>
        <taxon>Phthiraptera</taxon>
        <taxon>Amblycera</taxon>
        <taxon>Menoponidae</taxon>
        <taxon>Menopon</taxon>
    </lineage>
</organism>
<dbReference type="AlphaFoldDB" id="A0AAW2IGJ0"/>
<evidence type="ECO:0000313" key="2">
    <source>
        <dbReference type="EMBL" id="KAL0281319.1"/>
    </source>
</evidence>
<comment type="caution">
    <text evidence="2">The sequence shown here is derived from an EMBL/GenBank/DDBJ whole genome shotgun (WGS) entry which is preliminary data.</text>
</comment>
<feature type="region of interest" description="Disordered" evidence="1">
    <location>
        <begin position="1"/>
        <end position="28"/>
    </location>
</feature>
<reference evidence="2" key="1">
    <citation type="journal article" date="2024" name="Gigascience">
        <title>Chromosome-level genome of the poultry shaft louse Menopon gallinae provides insight into the host-switching and adaptive evolution of parasitic lice.</title>
        <authorList>
            <person name="Xu Y."/>
            <person name="Ma L."/>
            <person name="Liu S."/>
            <person name="Liang Y."/>
            <person name="Liu Q."/>
            <person name="He Z."/>
            <person name="Tian L."/>
            <person name="Duan Y."/>
            <person name="Cai W."/>
            <person name="Li H."/>
            <person name="Song F."/>
        </authorList>
    </citation>
    <scope>NUCLEOTIDE SEQUENCE</scope>
    <source>
        <strain evidence="2">Cailab_2023a</strain>
    </source>
</reference>
<evidence type="ECO:0000256" key="1">
    <source>
        <dbReference type="SAM" id="MobiDB-lite"/>
    </source>
</evidence>
<proteinExistence type="predicted"/>
<accession>A0AAW2IGJ0</accession>
<gene>
    <name evidence="2" type="ORF">PYX00_002346</name>
</gene>